<dbReference type="SUPFAM" id="SSF74650">
    <property type="entry name" value="Galactose mutarotase-like"/>
    <property type="match status" value="1"/>
</dbReference>
<dbReference type="GO" id="GO:0046872">
    <property type="term" value="F:metal ion binding"/>
    <property type="evidence" value="ECO:0007669"/>
    <property type="project" value="UniProtKB-KW"/>
</dbReference>
<protein>
    <submittedName>
        <fullName evidence="6">Alpha-mannosidase</fullName>
    </submittedName>
</protein>
<dbReference type="AlphaFoldDB" id="A0A1H3U5D7"/>
<evidence type="ECO:0000256" key="1">
    <source>
        <dbReference type="ARBA" id="ARBA00009792"/>
    </source>
</evidence>
<evidence type="ECO:0000313" key="7">
    <source>
        <dbReference type="Proteomes" id="UP000198935"/>
    </source>
</evidence>
<keyword evidence="7" id="KW-1185">Reference proteome</keyword>
<dbReference type="GO" id="GO:0004559">
    <property type="term" value="F:alpha-mannosidase activity"/>
    <property type="evidence" value="ECO:0007669"/>
    <property type="project" value="InterPro"/>
</dbReference>
<dbReference type="Gene3D" id="2.60.40.2220">
    <property type="match status" value="1"/>
</dbReference>
<dbReference type="SUPFAM" id="SSF88688">
    <property type="entry name" value="Families 57/38 glycoside transferase middle domain"/>
    <property type="match status" value="1"/>
</dbReference>
<dbReference type="Gene3D" id="2.70.98.30">
    <property type="entry name" value="Golgi alpha-mannosidase II, domain 4"/>
    <property type="match status" value="1"/>
</dbReference>
<evidence type="ECO:0000256" key="4">
    <source>
        <dbReference type="ARBA" id="ARBA00023295"/>
    </source>
</evidence>
<dbReference type="Pfam" id="PF09261">
    <property type="entry name" value="Alpha-mann_mid"/>
    <property type="match status" value="1"/>
</dbReference>
<dbReference type="SUPFAM" id="SSF88713">
    <property type="entry name" value="Glycoside hydrolase/deacetylase"/>
    <property type="match status" value="1"/>
</dbReference>
<dbReference type="InterPro" id="IPR000602">
    <property type="entry name" value="Glyco_hydro_38_N"/>
</dbReference>
<accession>A0A1H3U5D7</accession>
<dbReference type="Pfam" id="PF07748">
    <property type="entry name" value="Glyco_hydro_38C"/>
    <property type="match status" value="1"/>
</dbReference>
<gene>
    <name evidence="6" type="ORF">SAMN05421736_11833</name>
</gene>
<dbReference type="EMBL" id="FNPI01000018">
    <property type="protein sequence ID" value="SDZ57065.1"/>
    <property type="molecule type" value="Genomic_DNA"/>
</dbReference>
<reference evidence="7" key="1">
    <citation type="submission" date="2016-10" db="EMBL/GenBank/DDBJ databases">
        <authorList>
            <person name="Varghese N."/>
            <person name="Submissions S."/>
        </authorList>
    </citation>
    <scope>NUCLEOTIDE SEQUENCE [LARGE SCALE GENOMIC DNA]</scope>
    <source>
        <strain evidence="7">SP</strain>
    </source>
</reference>
<dbReference type="OrthoDB" id="9772207at2"/>
<dbReference type="FunFam" id="3.20.110.10:FF:000002">
    <property type="entry name" value="alpha-mannosidase 2C1 isoform X1"/>
    <property type="match status" value="1"/>
</dbReference>
<dbReference type="InterPro" id="IPR011330">
    <property type="entry name" value="Glyco_hydro/deAcase_b/a-brl"/>
</dbReference>
<dbReference type="STRING" id="1503961.SAMN05421736_11833"/>
<comment type="similarity">
    <text evidence="1">Belongs to the glycosyl hydrolase 38 family.</text>
</comment>
<evidence type="ECO:0000256" key="3">
    <source>
        <dbReference type="ARBA" id="ARBA00022801"/>
    </source>
</evidence>
<dbReference type="PANTHER" id="PTHR46017:SF1">
    <property type="entry name" value="ALPHA-MANNOSIDASE 2C1"/>
    <property type="match status" value="1"/>
</dbReference>
<dbReference type="Pfam" id="PF01074">
    <property type="entry name" value="Glyco_hydro_38N"/>
    <property type="match status" value="1"/>
</dbReference>
<dbReference type="Gene3D" id="3.20.110.10">
    <property type="entry name" value="Glycoside hydrolase 38, N terminal domain"/>
    <property type="match status" value="1"/>
</dbReference>
<keyword evidence="2" id="KW-0479">Metal-binding</keyword>
<proteinExistence type="inferred from homology"/>
<dbReference type="Proteomes" id="UP000198935">
    <property type="component" value="Unassembled WGS sequence"/>
</dbReference>
<dbReference type="FunFam" id="1.20.1270.50:FF:000004">
    <property type="entry name" value="alpha-mannosidase 2C1 isoform X1"/>
    <property type="match status" value="1"/>
</dbReference>
<dbReference type="InterPro" id="IPR028995">
    <property type="entry name" value="Glyco_hydro_57/38_cen_sf"/>
</dbReference>
<feature type="domain" description="Glycoside hydrolase family 38 central" evidence="5">
    <location>
        <begin position="518"/>
        <end position="597"/>
    </location>
</feature>
<name>A0A1H3U5D7_9BACI</name>
<dbReference type="SMART" id="SM00872">
    <property type="entry name" value="Alpha-mann_mid"/>
    <property type="match status" value="1"/>
</dbReference>
<keyword evidence="3" id="KW-0378">Hydrolase</keyword>
<dbReference type="InterPro" id="IPR041147">
    <property type="entry name" value="GH38_C"/>
</dbReference>
<evidence type="ECO:0000256" key="2">
    <source>
        <dbReference type="ARBA" id="ARBA00022723"/>
    </source>
</evidence>
<dbReference type="Gene3D" id="1.20.1270.50">
    <property type="entry name" value="Glycoside hydrolase family 38, central domain"/>
    <property type="match status" value="1"/>
</dbReference>
<dbReference type="CDD" id="cd10789">
    <property type="entry name" value="GH38N_AMII_ER_cytosolic"/>
    <property type="match status" value="1"/>
</dbReference>
<dbReference type="InterPro" id="IPR011682">
    <property type="entry name" value="Glyco_hydro_38_C"/>
</dbReference>
<dbReference type="Pfam" id="PF17677">
    <property type="entry name" value="Glyco_hydro38C2"/>
    <property type="match status" value="1"/>
</dbReference>
<dbReference type="GO" id="GO:0009313">
    <property type="term" value="P:oligosaccharide catabolic process"/>
    <property type="evidence" value="ECO:0007669"/>
    <property type="project" value="TreeGrafter"/>
</dbReference>
<sequence length="1044" mass="121058">MFFKIEKLQNRVNELDRYRYREAKNIDFFHLYEPEAGKETLLPDSYTDKKMKVNDCWRGRDTYIWLNATLEIPEAWSGKKAIVYLDLGRTGGGNNSGFESLLYVNKAPFQGVDSNHQEVILPADVAGTAVEIDMMMWSGLEGGGSPQEQFYRLKEAWYGVLDEQADELYYKAKAIIDTLGRQDTNDPAYASVLASLDNAFKEVDWLYPGSDSFYFSIERALDVLKMEMKKVEKHENVTVHTIGHSHIDLAWLWRTKHTKEKAKRTFSTVLRLMELYPDYTYLQSQPQLYEWMKEEEPELYEAMKEKVKDGQWEVEGGMWVEADCNIPSGESFVRQLLYGKKFFKKEFGKTSKVLWLPDVFGYSWSLPQILKKSGIETFMTTKISWNQYNRMPHDTFYWRGNDGTEILTHFITTPEPGREENSWFYTYNGLITAETVKGIWKNYRDKEINQDLLLAYGYGDGGGGVNREMLELKRQYHELPSLPKITSTKIGDYFEQLHDTVANTDQYIHTWDGELYLEYHRGTYTSQAKMKAKNRKLELALRKTEILSAWNSLENGWVRYPGAALEKAWKTVLLNQFHDIIPGSSITEVYDDSHKEYDEVARINEKIMESQQQDMVKRAANTLTFAHLHQYTSPLLVMLPKGWEDYRFEAAGENLVSQVTSSGETYLLMEESTPFSFQEIRANRTKKEQPSPALSEVSLESRTWSTPFYEIQWNDNGQLTRILDKSTNREIIEAGKAGNLLKLYEDKPMAHDAWDIDLYYQEKHATIDALKECKIIDNGPLRTTLRFTWKQGNLEINQHIHCYRHTKRIDFETEVDWSLRQRLLKVEFPIAIRTTEAIYDIQFGNVKRPTHWNTSWDMARFETAGHKWAALAEPNYGISIMNDSKYGYAIKDNVIALSLLKGAIHPDPEADIGIHQFTYSLYPFAGAAHKHDVEREATYLNNKLAAAPGTVAAPFTESLLTISSDEVIVDTVKKAEDSDHLIVRLHEMEGTQVRVQLDSNYQVKQWREVTLMEEEYSSPQGKFTDVPMELHFTPYEIKTLEIVF</sequence>
<dbReference type="InterPro" id="IPR027291">
    <property type="entry name" value="Glyco_hydro_38_N_sf"/>
</dbReference>
<dbReference type="FunFam" id="2.70.98.30:FF:000010">
    <property type="entry name" value="Cytosolic alpha-mannosidase"/>
    <property type="match status" value="1"/>
</dbReference>
<evidence type="ECO:0000259" key="5">
    <source>
        <dbReference type="SMART" id="SM00872"/>
    </source>
</evidence>
<dbReference type="InterPro" id="IPR037094">
    <property type="entry name" value="Glyco_hydro_38_cen_sf"/>
</dbReference>
<dbReference type="InterPro" id="IPR015341">
    <property type="entry name" value="Glyco_hydro_38_cen"/>
</dbReference>
<dbReference type="GO" id="GO:0006013">
    <property type="term" value="P:mannose metabolic process"/>
    <property type="evidence" value="ECO:0007669"/>
    <property type="project" value="InterPro"/>
</dbReference>
<evidence type="ECO:0000313" key="6">
    <source>
        <dbReference type="EMBL" id="SDZ57065.1"/>
    </source>
</evidence>
<organism evidence="6 7">
    <name type="scientific">Evansella caseinilytica</name>
    <dbReference type="NCBI Taxonomy" id="1503961"/>
    <lineage>
        <taxon>Bacteria</taxon>
        <taxon>Bacillati</taxon>
        <taxon>Bacillota</taxon>
        <taxon>Bacilli</taxon>
        <taxon>Bacillales</taxon>
        <taxon>Bacillaceae</taxon>
        <taxon>Evansella</taxon>
    </lineage>
</organism>
<dbReference type="InterPro" id="IPR011013">
    <property type="entry name" value="Gal_mutarotase_sf_dom"/>
</dbReference>
<dbReference type="PANTHER" id="PTHR46017">
    <property type="entry name" value="ALPHA-MANNOSIDASE 2C1"/>
    <property type="match status" value="1"/>
</dbReference>
<keyword evidence="4" id="KW-0326">Glycosidase</keyword>
<dbReference type="GO" id="GO:0030246">
    <property type="term" value="F:carbohydrate binding"/>
    <property type="evidence" value="ECO:0007669"/>
    <property type="project" value="InterPro"/>
</dbReference>